<keyword evidence="3" id="KW-1185">Reference proteome</keyword>
<evidence type="ECO:0000256" key="1">
    <source>
        <dbReference type="SAM" id="Phobius"/>
    </source>
</evidence>
<protein>
    <submittedName>
        <fullName evidence="2">Uncharacterized protein</fullName>
    </submittedName>
</protein>
<sequence length="189" mass="20195">MGRSNRPVDPGWTPDEEFWYQPRRATRRPAVPVRWQYAAVALAAFGFSATTLLIAAHTGERRPVRRLPAAPVERVHPVAGSTQRGTLPGGVRGPQTVGSQVATTTQSTSVTVTLDETGDGGVCLSLLEEDSAPTGPPVCFPEPGQTRVIVPNLAAGSRFRLAWYRPGPEGKDCSWSGRLRFSGGMTDGA</sequence>
<keyword evidence="1" id="KW-0812">Transmembrane</keyword>
<dbReference type="Proteomes" id="UP001501074">
    <property type="component" value="Unassembled WGS sequence"/>
</dbReference>
<reference evidence="3" key="1">
    <citation type="journal article" date="2019" name="Int. J. Syst. Evol. Microbiol.">
        <title>The Global Catalogue of Microorganisms (GCM) 10K type strain sequencing project: providing services to taxonomists for standard genome sequencing and annotation.</title>
        <authorList>
            <consortium name="The Broad Institute Genomics Platform"/>
            <consortium name="The Broad Institute Genome Sequencing Center for Infectious Disease"/>
            <person name="Wu L."/>
            <person name="Ma J."/>
        </authorList>
    </citation>
    <scope>NUCLEOTIDE SEQUENCE [LARGE SCALE GENOMIC DNA]</scope>
    <source>
        <strain evidence="3">JCM 16902</strain>
    </source>
</reference>
<dbReference type="EMBL" id="BAAAZO010000001">
    <property type="protein sequence ID" value="GAA3593309.1"/>
    <property type="molecule type" value="Genomic_DNA"/>
</dbReference>
<evidence type="ECO:0000313" key="3">
    <source>
        <dbReference type="Proteomes" id="UP001501074"/>
    </source>
</evidence>
<accession>A0ABP6Z029</accession>
<name>A0ABP6Z029_9ACTN</name>
<organism evidence="2 3">
    <name type="scientific">Kineosporia mesophila</name>
    <dbReference type="NCBI Taxonomy" id="566012"/>
    <lineage>
        <taxon>Bacteria</taxon>
        <taxon>Bacillati</taxon>
        <taxon>Actinomycetota</taxon>
        <taxon>Actinomycetes</taxon>
        <taxon>Kineosporiales</taxon>
        <taxon>Kineosporiaceae</taxon>
        <taxon>Kineosporia</taxon>
    </lineage>
</organism>
<proteinExistence type="predicted"/>
<feature type="transmembrane region" description="Helical" evidence="1">
    <location>
        <begin position="35"/>
        <end position="56"/>
    </location>
</feature>
<evidence type="ECO:0000313" key="2">
    <source>
        <dbReference type="EMBL" id="GAA3593309.1"/>
    </source>
</evidence>
<keyword evidence="1" id="KW-0472">Membrane</keyword>
<dbReference type="RefSeq" id="WP_231488357.1">
    <property type="nucleotide sequence ID" value="NZ_BAAAZO010000001.1"/>
</dbReference>
<comment type="caution">
    <text evidence="2">The sequence shown here is derived from an EMBL/GenBank/DDBJ whole genome shotgun (WGS) entry which is preliminary data.</text>
</comment>
<keyword evidence="1" id="KW-1133">Transmembrane helix</keyword>
<gene>
    <name evidence="2" type="ORF">GCM10022223_05260</name>
</gene>